<evidence type="ECO:0000259" key="2">
    <source>
        <dbReference type="Pfam" id="PF14111"/>
    </source>
</evidence>
<reference evidence="3 4" key="1">
    <citation type="submission" date="2020-09" db="EMBL/GenBank/DDBJ databases">
        <title>De no assembly of potato wild relative species, Solanum commersonii.</title>
        <authorList>
            <person name="Cho K."/>
        </authorList>
    </citation>
    <scope>NUCLEOTIDE SEQUENCE [LARGE SCALE GENOMIC DNA]</scope>
    <source>
        <strain evidence="3">LZ3.2</strain>
        <tissue evidence="3">Leaf</tissue>
    </source>
</reference>
<evidence type="ECO:0000256" key="1">
    <source>
        <dbReference type="SAM" id="MobiDB-lite"/>
    </source>
</evidence>
<evidence type="ECO:0000313" key="4">
    <source>
        <dbReference type="Proteomes" id="UP000824120"/>
    </source>
</evidence>
<organism evidence="3 4">
    <name type="scientific">Solanum commersonii</name>
    <name type="common">Commerson's wild potato</name>
    <name type="synonym">Commerson's nightshade</name>
    <dbReference type="NCBI Taxonomy" id="4109"/>
    <lineage>
        <taxon>Eukaryota</taxon>
        <taxon>Viridiplantae</taxon>
        <taxon>Streptophyta</taxon>
        <taxon>Embryophyta</taxon>
        <taxon>Tracheophyta</taxon>
        <taxon>Spermatophyta</taxon>
        <taxon>Magnoliopsida</taxon>
        <taxon>eudicotyledons</taxon>
        <taxon>Gunneridae</taxon>
        <taxon>Pentapetalae</taxon>
        <taxon>asterids</taxon>
        <taxon>lamiids</taxon>
        <taxon>Solanales</taxon>
        <taxon>Solanaceae</taxon>
        <taxon>Solanoideae</taxon>
        <taxon>Solaneae</taxon>
        <taxon>Solanum</taxon>
    </lineage>
</organism>
<accession>A0A9J5ZDB4</accession>
<dbReference type="Pfam" id="PF14111">
    <property type="entry name" value="DUF4283"/>
    <property type="match status" value="1"/>
</dbReference>
<gene>
    <name evidence="3" type="ORF">H5410_022212</name>
</gene>
<protein>
    <recommendedName>
        <fullName evidence="2">DUF4283 domain-containing protein</fullName>
    </recommendedName>
</protein>
<dbReference type="EMBL" id="JACXVP010000004">
    <property type="protein sequence ID" value="KAG5610931.1"/>
    <property type="molecule type" value="Genomic_DNA"/>
</dbReference>
<dbReference type="InterPro" id="IPR025558">
    <property type="entry name" value="DUF4283"/>
</dbReference>
<evidence type="ECO:0000313" key="3">
    <source>
        <dbReference type="EMBL" id="KAG5610931.1"/>
    </source>
</evidence>
<dbReference type="PANTHER" id="PTHR31286:SF79">
    <property type="entry name" value="N-6 ADENINE-SPECIFIC DNA METHYLASE"/>
    <property type="match status" value="1"/>
</dbReference>
<proteinExistence type="predicted"/>
<name>A0A9J5ZDB4_SOLCO</name>
<dbReference type="Proteomes" id="UP000824120">
    <property type="component" value="Chromosome 4"/>
</dbReference>
<dbReference type="InterPro" id="IPR040256">
    <property type="entry name" value="At4g02000-like"/>
</dbReference>
<keyword evidence="4" id="KW-1185">Reference proteome</keyword>
<dbReference type="AlphaFoldDB" id="A0A9J5ZDB4"/>
<sequence length="272" mass="31376">MDNSAASQPPVADSNDGPSQVSLGKVNYVELVKDSTPHRRNHGAVPPIQMKQIQYVERVPRIIWKGEEVNRMNVLENLQFAVIGKFSCGWPELDDLKVQIPKQLHIKGDCTIDLLSNRHLLIILSQMEDFINIMSKNTYYIIAKDGYAYQMWPLIYDAKFKPEEETTQAMSWIYFLQLLPTFYGKETLFSLASVVGKPVDLIANLPEWVEIEVISPGKQSTRIEKIKIQYDFLTKYCRTCKLQGHNEEECRTIHPELKYAREQEVQEEGELP</sequence>
<comment type="caution">
    <text evidence="3">The sequence shown here is derived from an EMBL/GenBank/DDBJ whole genome shotgun (WGS) entry which is preliminary data.</text>
</comment>
<feature type="domain" description="DUF4283" evidence="2">
    <location>
        <begin position="76"/>
        <end position="164"/>
    </location>
</feature>
<feature type="region of interest" description="Disordered" evidence="1">
    <location>
        <begin position="1"/>
        <end position="21"/>
    </location>
</feature>
<dbReference type="PANTHER" id="PTHR31286">
    <property type="entry name" value="GLYCINE-RICH CELL WALL STRUCTURAL PROTEIN 1.8-LIKE"/>
    <property type="match status" value="1"/>
</dbReference>